<proteinExistence type="predicted"/>
<keyword evidence="2" id="KW-1185">Reference proteome</keyword>
<protein>
    <recommendedName>
        <fullName evidence="3">DUF664 domain-containing protein</fullName>
    </recommendedName>
</protein>
<evidence type="ECO:0000313" key="1">
    <source>
        <dbReference type="EMBL" id="MEK8031451.1"/>
    </source>
</evidence>
<accession>A0ABU9BNA9</accession>
<sequence>MVEPTQPGWFHTVTIDDAWQVLAHLPAADLSTFELIVMRQSTRKQRILNPAWGRAAFYFDVEEFNGRAIVLEAQNLEPIIWPVSLTPERARELDRLVEDGHAIHRGKRWYEIRSTQASLRNTVLYRTLLHEVGHHVDHRRCSDEEWDSLTAMEKEDYAHRYAAENAALLKWAGLIPFAPMVDAEALRSEGLDPSWFATQ</sequence>
<reference evidence="1 2" key="1">
    <citation type="submission" date="2024-04" db="EMBL/GenBank/DDBJ databases">
        <title>Novel species of the genus Ideonella isolated from streams.</title>
        <authorList>
            <person name="Lu H."/>
        </authorList>
    </citation>
    <scope>NUCLEOTIDE SEQUENCE [LARGE SCALE GENOMIC DNA]</scope>
    <source>
        <strain evidence="1 2">DXS29W</strain>
    </source>
</reference>
<gene>
    <name evidence="1" type="ORF">AACH06_11535</name>
</gene>
<comment type="caution">
    <text evidence="1">The sequence shown here is derived from an EMBL/GenBank/DDBJ whole genome shotgun (WGS) entry which is preliminary data.</text>
</comment>
<dbReference type="RefSeq" id="WP_341425829.1">
    <property type="nucleotide sequence ID" value="NZ_JBBUTG010000005.1"/>
</dbReference>
<name>A0ABU9BNA9_9BURK</name>
<evidence type="ECO:0008006" key="3">
    <source>
        <dbReference type="Google" id="ProtNLM"/>
    </source>
</evidence>
<organism evidence="1 2">
    <name type="scientific">Ideonella lacteola</name>
    <dbReference type="NCBI Taxonomy" id="2984193"/>
    <lineage>
        <taxon>Bacteria</taxon>
        <taxon>Pseudomonadati</taxon>
        <taxon>Pseudomonadota</taxon>
        <taxon>Betaproteobacteria</taxon>
        <taxon>Burkholderiales</taxon>
        <taxon>Sphaerotilaceae</taxon>
        <taxon>Ideonella</taxon>
    </lineage>
</organism>
<evidence type="ECO:0000313" key="2">
    <source>
        <dbReference type="Proteomes" id="UP001371218"/>
    </source>
</evidence>
<dbReference type="EMBL" id="JBBUTG010000005">
    <property type="protein sequence ID" value="MEK8031451.1"/>
    <property type="molecule type" value="Genomic_DNA"/>
</dbReference>
<dbReference type="Proteomes" id="UP001371218">
    <property type="component" value="Unassembled WGS sequence"/>
</dbReference>